<sequence>MSRMKHDRQSVTSAKGAVREIARKESADVDGLNRVHRIARAATGTSKCLLVGLLHRLDLRESCRVPRDRRRAAFLCHDRRRHRPTPGVGLVVLADGGQKLARRRRHQHQSAGPIIRVLGDPLGDVRPPPIALNSLRLRALQPPALARVVPLIGSLGGHSPGRLNERDCEDAVAERGLRQPTTLDVRTTQHAAHGSRLGRKTGGG</sequence>
<keyword evidence="2" id="KW-1185">Reference proteome</keyword>
<proteinExistence type="predicted"/>
<evidence type="ECO:0000313" key="2">
    <source>
        <dbReference type="Proteomes" id="UP000798662"/>
    </source>
</evidence>
<name>A0ACC3CCN1_PYRYE</name>
<comment type="caution">
    <text evidence="1">The sequence shown here is derived from an EMBL/GenBank/DDBJ whole genome shotgun (WGS) entry which is preliminary data.</text>
</comment>
<dbReference type="Proteomes" id="UP000798662">
    <property type="component" value="Chromosome 3"/>
</dbReference>
<reference evidence="1" key="1">
    <citation type="submission" date="2019-11" db="EMBL/GenBank/DDBJ databases">
        <title>Nori genome reveals adaptations in red seaweeds to the harsh intertidal environment.</title>
        <authorList>
            <person name="Wang D."/>
            <person name="Mao Y."/>
        </authorList>
    </citation>
    <scope>NUCLEOTIDE SEQUENCE</scope>
    <source>
        <tissue evidence="1">Gametophyte</tissue>
    </source>
</reference>
<evidence type="ECO:0000313" key="1">
    <source>
        <dbReference type="EMBL" id="KAK1867850.1"/>
    </source>
</evidence>
<protein>
    <submittedName>
        <fullName evidence="1">Uncharacterized protein</fullName>
    </submittedName>
</protein>
<organism evidence="1 2">
    <name type="scientific">Pyropia yezoensis</name>
    <name type="common">Susabi-nori</name>
    <name type="synonym">Porphyra yezoensis</name>
    <dbReference type="NCBI Taxonomy" id="2788"/>
    <lineage>
        <taxon>Eukaryota</taxon>
        <taxon>Rhodophyta</taxon>
        <taxon>Bangiophyceae</taxon>
        <taxon>Bangiales</taxon>
        <taxon>Bangiaceae</taxon>
        <taxon>Pyropia</taxon>
    </lineage>
</organism>
<dbReference type="EMBL" id="CM020620">
    <property type="protein sequence ID" value="KAK1867850.1"/>
    <property type="molecule type" value="Genomic_DNA"/>
</dbReference>
<gene>
    <name evidence="1" type="ORF">I4F81_010348</name>
</gene>
<accession>A0ACC3CCN1</accession>